<accession>A0ABW5YN13</accession>
<evidence type="ECO:0000313" key="2">
    <source>
        <dbReference type="Proteomes" id="UP001597534"/>
    </source>
</evidence>
<organism evidence="1 2">
    <name type="scientific">Flavobacterium chuncheonense</name>
    <dbReference type="NCBI Taxonomy" id="2026653"/>
    <lineage>
        <taxon>Bacteria</taxon>
        <taxon>Pseudomonadati</taxon>
        <taxon>Bacteroidota</taxon>
        <taxon>Flavobacteriia</taxon>
        <taxon>Flavobacteriales</taxon>
        <taxon>Flavobacteriaceae</taxon>
        <taxon>Flavobacterium</taxon>
    </lineage>
</organism>
<name>A0ABW5YN13_9FLAO</name>
<dbReference type="RefSeq" id="WP_379811994.1">
    <property type="nucleotide sequence ID" value="NZ_JBHUPC010000013.1"/>
</dbReference>
<dbReference type="EMBL" id="JBHUPC010000013">
    <property type="protein sequence ID" value="MFD2892350.1"/>
    <property type="molecule type" value="Genomic_DNA"/>
</dbReference>
<keyword evidence="2" id="KW-1185">Reference proteome</keyword>
<proteinExistence type="predicted"/>
<reference evidence="2" key="1">
    <citation type="journal article" date="2019" name="Int. J. Syst. Evol. Microbiol.">
        <title>The Global Catalogue of Microorganisms (GCM) 10K type strain sequencing project: providing services to taxonomists for standard genome sequencing and annotation.</title>
        <authorList>
            <consortium name="The Broad Institute Genomics Platform"/>
            <consortium name="The Broad Institute Genome Sequencing Center for Infectious Disease"/>
            <person name="Wu L."/>
            <person name="Ma J."/>
        </authorList>
    </citation>
    <scope>NUCLEOTIDE SEQUENCE [LARGE SCALE GENOMIC DNA]</scope>
    <source>
        <strain evidence="2">KCTC 22671</strain>
    </source>
</reference>
<dbReference type="PROSITE" id="PS51257">
    <property type="entry name" value="PROKAR_LIPOPROTEIN"/>
    <property type="match status" value="1"/>
</dbReference>
<sequence length="256" mass="29163">MQKIIVGLLTLFVLVSCKSKQSVTEASANEELAAMKVIQNHYANAHDFASLYIRANAKYQDGKQTHNVAADIRIKKDEIIWINVKLFGIPVAKALITPEKVSYYEKINGTYFEGNFDLLSNWLGTDLDFHKVQNLFIGNAIDDLTKTTYTAAIENDLYKLTEKRKSATEKAFYFEAANFLIKKEWIAQASENRSLEIEYPSHGKYGDSFMPNSIKIIATQEHQTLIDLVYKSITFDENLNYSFSIPDGYEQVTIDK</sequence>
<protein>
    <submittedName>
        <fullName evidence="1">DUF4292 domain-containing protein</fullName>
    </submittedName>
</protein>
<comment type="caution">
    <text evidence="1">The sequence shown here is derived from an EMBL/GenBank/DDBJ whole genome shotgun (WGS) entry which is preliminary data.</text>
</comment>
<gene>
    <name evidence="1" type="ORF">ACFS5J_10025</name>
</gene>
<dbReference type="Pfam" id="PF14125">
    <property type="entry name" value="DUF4292"/>
    <property type="match status" value="1"/>
</dbReference>
<dbReference type="Proteomes" id="UP001597534">
    <property type="component" value="Unassembled WGS sequence"/>
</dbReference>
<evidence type="ECO:0000313" key="1">
    <source>
        <dbReference type="EMBL" id="MFD2892350.1"/>
    </source>
</evidence>
<dbReference type="InterPro" id="IPR025634">
    <property type="entry name" value="DUF4292"/>
</dbReference>